<organism evidence="1 2">
    <name type="scientific">Arcicella aurantiaca</name>
    <dbReference type="NCBI Taxonomy" id="591202"/>
    <lineage>
        <taxon>Bacteria</taxon>
        <taxon>Pseudomonadati</taxon>
        <taxon>Bacteroidota</taxon>
        <taxon>Cytophagia</taxon>
        <taxon>Cytophagales</taxon>
        <taxon>Flectobacillaceae</taxon>
        <taxon>Arcicella</taxon>
    </lineage>
</organism>
<sequence>MSKFLIKKILDEPFVAFRNVDLPNEIQAILTEIAKLGSQFKMIASRKTITLWQEKQFLDDSNKIRKILDSTSEQLLELQKGHLYYNKIDEAIERFDLFLNSHDIDGNKYSEDDPARQFRNEIFNIYQNILKSKI</sequence>
<reference evidence="1 2" key="1">
    <citation type="submission" date="2018-05" db="EMBL/GenBank/DDBJ databases">
        <title>Genomic Encyclopedia of Archaeal and Bacterial Type Strains, Phase II (KMG-II): from individual species to whole genera.</title>
        <authorList>
            <person name="Goeker M."/>
        </authorList>
    </citation>
    <scope>NUCLEOTIDE SEQUENCE [LARGE SCALE GENOMIC DNA]</scope>
    <source>
        <strain evidence="1 2">DSM 22214</strain>
    </source>
</reference>
<gene>
    <name evidence="1" type="ORF">LV89_04921</name>
</gene>
<keyword evidence="2" id="KW-1185">Reference proteome</keyword>
<dbReference type="EMBL" id="QGGO01000052">
    <property type="protein sequence ID" value="PWK16106.1"/>
    <property type="molecule type" value="Genomic_DNA"/>
</dbReference>
<evidence type="ECO:0000313" key="1">
    <source>
        <dbReference type="EMBL" id="PWK16106.1"/>
    </source>
</evidence>
<protein>
    <submittedName>
        <fullName evidence="1">Uncharacterized protein</fullName>
    </submittedName>
</protein>
<evidence type="ECO:0000313" key="2">
    <source>
        <dbReference type="Proteomes" id="UP000245489"/>
    </source>
</evidence>
<proteinExistence type="predicted"/>
<accession>A0A316DEG0</accession>
<comment type="caution">
    <text evidence="1">The sequence shown here is derived from an EMBL/GenBank/DDBJ whole genome shotgun (WGS) entry which is preliminary data.</text>
</comment>
<dbReference type="Proteomes" id="UP000245489">
    <property type="component" value="Unassembled WGS sequence"/>
</dbReference>
<name>A0A316DEG0_9BACT</name>
<dbReference type="AlphaFoldDB" id="A0A316DEG0"/>
<dbReference type="RefSeq" id="WP_109745611.1">
    <property type="nucleotide sequence ID" value="NZ_QGGO01000052.1"/>
</dbReference>